<keyword evidence="2" id="KW-1133">Transmembrane helix</keyword>
<organism evidence="3">
    <name type="scientific">Streptococcus infantis SK1302</name>
    <dbReference type="NCBI Taxonomy" id="871237"/>
    <lineage>
        <taxon>Bacteria</taxon>
        <taxon>Bacillati</taxon>
        <taxon>Bacillota</taxon>
        <taxon>Bacilli</taxon>
        <taxon>Lactobacillales</taxon>
        <taxon>Streptococcaceae</taxon>
        <taxon>Streptococcus</taxon>
    </lineage>
</organism>
<feature type="transmembrane region" description="Helical" evidence="2">
    <location>
        <begin position="67"/>
        <end position="87"/>
    </location>
</feature>
<dbReference type="Gene3D" id="6.20.370.110">
    <property type="match status" value="1"/>
</dbReference>
<dbReference type="InterPro" id="IPR023346">
    <property type="entry name" value="Lysozyme-like_dom_sf"/>
</dbReference>
<feature type="compositionally biased region" description="Basic residues" evidence="1">
    <location>
        <begin position="40"/>
        <end position="49"/>
    </location>
</feature>
<reference evidence="3" key="1">
    <citation type="submission" date="2010-09" db="EMBL/GenBank/DDBJ databases">
        <authorList>
            <person name="Daugherty S.C."/>
            <person name="Kilian M."/>
            <person name="Tettelin H."/>
        </authorList>
    </citation>
    <scope>NUCLEOTIDE SEQUENCE [LARGE SCALE GENOMIC DNA]</scope>
    <source>
        <strain evidence="3">SK1302</strain>
    </source>
</reference>
<keyword evidence="2" id="KW-0472">Membrane</keyword>
<keyword evidence="2" id="KW-0812">Transmembrane</keyword>
<feature type="region of interest" description="Disordered" evidence="1">
    <location>
        <begin position="29"/>
        <end position="52"/>
    </location>
</feature>
<dbReference type="EMBL" id="AEDY01000032">
    <property type="protein sequence ID" value="EFO54767.1"/>
    <property type="molecule type" value="Genomic_DNA"/>
</dbReference>
<accession>A0ABN0B6B9</accession>
<name>A0ABN0B6B9_9STRE</name>
<comment type="caution">
    <text evidence="3">The sequence shown here is derived from an EMBL/GenBank/DDBJ whole genome shotgun (WGS) entry which is preliminary data.</text>
</comment>
<evidence type="ECO:0000256" key="1">
    <source>
        <dbReference type="SAM" id="MobiDB-lite"/>
    </source>
</evidence>
<protein>
    <submittedName>
        <fullName evidence="3">Penicillin-binding protein 2a</fullName>
    </submittedName>
</protein>
<evidence type="ECO:0000256" key="2">
    <source>
        <dbReference type="SAM" id="Phobius"/>
    </source>
</evidence>
<dbReference type="SUPFAM" id="SSF53955">
    <property type="entry name" value="Lysozyme-like"/>
    <property type="match status" value="1"/>
</dbReference>
<evidence type="ECO:0000313" key="3">
    <source>
        <dbReference type="EMBL" id="EFO54767.1"/>
    </source>
</evidence>
<sequence length="148" mass="16917">MKLDTLFEKFLSLFKKEESEMAEIEIEEVNNEENTSTNLRRSRGGRKKAGQVGPIRKFWRRYHLTKIFLILGLSASLFVGVYLFALAKSTNVTDLQNALKTRTVIFDREENEAGALSGQKGTYVELSEISEDLQNAVIATEDRSFYKK</sequence>
<gene>
    <name evidence="3" type="ORF">SIN_0407</name>
</gene>
<proteinExistence type="predicted"/>